<protein>
    <submittedName>
        <fullName evidence="2">Uncharacterized protein</fullName>
    </submittedName>
</protein>
<accession>A0A1F8F643</accession>
<organism evidence="2 3">
    <name type="scientific">Candidatus Yanofskybacteria bacterium RIFCSPHIGHO2_01_FULL_45_42</name>
    <dbReference type="NCBI Taxonomy" id="1802671"/>
    <lineage>
        <taxon>Bacteria</taxon>
        <taxon>Candidatus Yanofskyibacteriota</taxon>
    </lineage>
</organism>
<keyword evidence="1" id="KW-0812">Transmembrane</keyword>
<reference evidence="2 3" key="1">
    <citation type="journal article" date="2016" name="Nat. Commun.">
        <title>Thousands of microbial genomes shed light on interconnected biogeochemical processes in an aquifer system.</title>
        <authorList>
            <person name="Anantharaman K."/>
            <person name="Brown C.T."/>
            <person name="Hug L.A."/>
            <person name="Sharon I."/>
            <person name="Castelle C.J."/>
            <person name="Probst A.J."/>
            <person name="Thomas B.C."/>
            <person name="Singh A."/>
            <person name="Wilkins M.J."/>
            <person name="Karaoz U."/>
            <person name="Brodie E.L."/>
            <person name="Williams K.H."/>
            <person name="Hubbard S.S."/>
            <person name="Banfield J.F."/>
        </authorList>
    </citation>
    <scope>NUCLEOTIDE SEQUENCE [LARGE SCALE GENOMIC DNA]</scope>
</reference>
<sequence>MTYNFKRFTDVCDGFVNIQVIIFIAYTALTVPRKILNKLKKPIQCFMVEWFTQATAWIQQDIIYQAEILPNFFTQ</sequence>
<keyword evidence="1" id="KW-1133">Transmembrane helix</keyword>
<gene>
    <name evidence="2" type="ORF">A2750_00925</name>
</gene>
<comment type="caution">
    <text evidence="2">The sequence shown here is derived from an EMBL/GenBank/DDBJ whole genome shotgun (WGS) entry which is preliminary data.</text>
</comment>
<evidence type="ECO:0000313" key="3">
    <source>
        <dbReference type="Proteomes" id="UP000178023"/>
    </source>
</evidence>
<feature type="transmembrane region" description="Helical" evidence="1">
    <location>
        <begin position="14"/>
        <end position="31"/>
    </location>
</feature>
<dbReference type="Proteomes" id="UP000178023">
    <property type="component" value="Unassembled WGS sequence"/>
</dbReference>
<evidence type="ECO:0000313" key="2">
    <source>
        <dbReference type="EMBL" id="OGN08020.1"/>
    </source>
</evidence>
<evidence type="ECO:0000256" key="1">
    <source>
        <dbReference type="SAM" id="Phobius"/>
    </source>
</evidence>
<dbReference type="AlphaFoldDB" id="A0A1F8F643"/>
<name>A0A1F8F643_9BACT</name>
<proteinExistence type="predicted"/>
<dbReference type="EMBL" id="MGJL01000012">
    <property type="protein sequence ID" value="OGN08020.1"/>
    <property type="molecule type" value="Genomic_DNA"/>
</dbReference>
<keyword evidence="1" id="KW-0472">Membrane</keyword>